<evidence type="ECO:0000259" key="6">
    <source>
        <dbReference type="SMART" id="SM00062"/>
    </source>
</evidence>
<evidence type="ECO:0000256" key="2">
    <source>
        <dbReference type="ARBA" id="ARBA00010333"/>
    </source>
</evidence>
<feature type="signal peptide" evidence="5">
    <location>
        <begin position="1"/>
        <end position="31"/>
    </location>
</feature>
<reference evidence="7 8" key="1">
    <citation type="submission" date="2019-09" db="EMBL/GenBank/DDBJ databases">
        <title>Paraburkholderia podalyriae sp. nov., A South African Podalyria-associated rhizobium.</title>
        <authorList>
            <person name="Mavima L."/>
            <person name="Beukes C.W."/>
            <person name="Palmer M."/>
            <person name="De Meyer S.E."/>
            <person name="James E.K."/>
            <person name="Maluk M."/>
            <person name="Avontuur J.R."/>
            <person name="Chan W.Y."/>
            <person name="Venter S.N."/>
            <person name="Steenkamp E.T."/>
        </authorList>
    </citation>
    <scope>NUCLEOTIDE SEQUENCE [LARGE SCALE GENOMIC DNA]</scope>
    <source>
        <strain evidence="7 8">WC7.3b</strain>
    </source>
</reference>
<keyword evidence="3 5" id="KW-0732">Signal</keyword>
<feature type="domain" description="Solute-binding protein family 3/N-terminal" evidence="6">
    <location>
        <begin position="37"/>
        <end position="285"/>
    </location>
</feature>
<dbReference type="Pfam" id="PF00497">
    <property type="entry name" value="SBP_bac_3"/>
    <property type="match status" value="1"/>
</dbReference>
<dbReference type="Proteomes" id="UP000736373">
    <property type="component" value="Unassembled WGS sequence"/>
</dbReference>
<dbReference type="Gene3D" id="3.40.190.10">
    <property type="entry name" value="Periplasmic binding protein-like II"/>
    <property type="match status" value="2"/>
</dbReference>
<evidence type="ECO:0000256" key="1">
    <source>
        <dbReference type="ARBA" id="ARBA00004196"/>
    </source>
</evidence>
<comment type="caution">
    <text evidence="7">The sequence shown here is derived from an EMBL/GenBank/DDBJ whole genome shotgun (WGS) entry which is preliminary data.</text>
</comment>
<protein>
    <submittedName>
        <fullName evidence="7">Transporter substrate-binding domain-containing protein</fullName>
    </submittedName>
</protein>
<comment type="subcellular location">
    <subcellularLocation>
        <location evidence="1">Cell envelope</location>
    </subcellularLocation>
</comment>
<dbReference type="SMART" id="SM00062">
    <property type="entry name" value="PBPb"/>
    <property type="match status" value="1"/>
</dbReference>
<accession>A0ABR7Q004</accession>
<dbReference type="RefSeq" id="WP_085952364.1">
    <property type="nucleotide sequence ID" value="NZ_VZQQ01000070.1"/>
</dbReference>
<keyword evidence="8" id="KW-1185">Reference proteome</keyword>
<dbReference type="EMBL" id="VZQQ01000070">
    <property type="protein sequence ID" value="MBC8751870.1"/>
    <property type="molecule type" value="Genomic_DNA"/>
</dbReference>
<comment type="similarity">
    <text evidence="2 4">Belongs to the bacterial solute-binding protein 3 family.</text>
</comment>
<dbReference type="InterPro" id="IPR001638">
    <property type="entry name" value="Solute-binding_3/MltF_N"/>
</dbReference>
<evidence type="ECO:0000313" key="8">
    <source>
        <dbReference type="Proteomes" id="UP000736373"/>
    </source>
</evidence>
<evidence type="ECO:0000256" key="3">
    <source>
        <dbReference type="ARBA" id="ARBA00022729"/>
    </source>
</evidence>
<feature type="chain" id="PRO_5046344088" evidence="5">
    <location>
        <begin position="32"/>
        <end position="290"/>
    </location>
</feature>
<proteinExistence type="inferred from homology"/>
<dbReference type="InterPro" id="IPR018313">
    <property type="entry name" value="SBP_3_CS"/>
</dbReference>
<dbReference type="PROSITE" id="PS01039">
    <property type="entry name" value="SBP_BACTERIAL_3"/>
    <property type="match status" value="1"/>
</dbReference>
<organism evidence="7 8">
    <name type="scientific">Paraburkholderia podalyriae</name>
    <dbReference type="NCBI Taxonomy" id="1938811"/>
    <lineage>
        <taxon>Bacteria</taxon>
        <taxon>Pseudomonadati</taxon>
        <taxon>Pseudomonadota</taxon>
        <taxon>Betaproteobacteria</taxon>
        <taxon>Burkholderiales</taxon>
        <taxon>Burkholderiaceae</taxon>
        <taxon>Paraburkholderia</taxon>
    </lineage>
</organism>
<dbReference type="PANTHER" id="PTHR35936:SF19">
    <property type="entry name" value="AMINO-ACID-BINDING PROTEIN YXEM-RELATED"/>
    <property type="match status" value="1"/>
</dbReference>
<evidence type="ECO:0000256" key="4">
    <source>
        <dbReference type="RuleBase" id="RU003744"/>
    </source>
</evidence>
<evidence type="ECO:0000256" key="5">
    <source>
        <dbReference type="SAM" id="SignalP"/>
    </source>
</evidence>
<evidence type="ECO:0000313" key="7">
    <source>
        <dbReference type="EMBL" id="MBC8751870.1"/>
    </source>
</evidence>
<dbReference type="PANTHER" id="PTHR35936">
    <property type="entry name" value="MEMBRANE-BOUND LYTIC MUREIN TRANSGLYCOSYLASE F"/>
    <property type="match status" value="1"/>
</dbReference>
<sequence>MNSLRKYHSRFILLAMMASGIVALGLGQANAQNSQKEVRIVTEGGFVPWNYTKPDGTLAGFEIDLARNLCDRMQVKCTITAQSFDSMIPALNAGKYDAIMDDLAVTPKREESIAFSIPYATLCYTFATLKGSDVAKKLPLQDRTFSLSDAAASEKALGEVRAALSGKVVGTIAAGTSVEFANTHLKGISIRQYKTQESRDLDLVAGRVDAVLGSKDSLIGTAAKPGNENMVLAGACFAGGVVGQGSAVGLRKGDTQLKAMFDQAIRAAKADGTIKRLSEPTFHMDVTPTQ</sequence>
<name>A0ABR7Q004_9BURK</name>
<gene>
    <name evidence="7" type="ORF">F6X42_36950</name>
</gene>
<dbReference type="SUPFAM" id="SSF53850">
    <property type="entry name" value="Periplasmic binding protein-like II"/>
    <property type="match status" value="1"/>
</dbReference>